<evidence type="ECO:0000313" key="3">
    <source>
        <dbReference type="EMBL" id="PLB39087.1"/>
    </source>
</evidence>
<feature type="compositionally biased region" description="Low complexity" evidence="1">
    <location>
        <begin position="487"/>
        <end position="498"/>
    </location>
</feature>
<keyword evidence="4" id="KW-1185">Reference proteome</keyword>
<sequence>MASNREERRQMRQRGAATRKIKEVDFGFSFGLAPPPEEESSQPASQPANVDIASAPPLPSETTGAPQPTQPPLSPPGESTVPQQVTSQRTPGGARNALPPRPSTFDLDANEAPELSRSAKRQRIEPPSRIPVAAASVKPAQTEPPTVQPLQNGDQSNAVPDSRDESQAQPVAADKIPSPEQPAQEAPRATPPTAPQEAPQEAPREAPQELPKGDSTPTILELPDKSASDQENQNERAAENNDKPRSPFSRNGSLRPNGTKSPPGDKTRNKRKRRSTSADELPAQDVAKSDTAVGAVQQTEQAPEPEKQTAAPETTSPRPQPAKRARGRPAAKDSRKKTTSPESPDESRDFAVGAKAPTPPRPVQTPEDLPTGDAQQTRTVELPSENFQESQDAQVNSEVPLPLRQRRSRKTPTTEDSQQTQASEGLQETQGAQVDAEAPVPPRQKRLRKTPTAEVAQQTQTSETQPEEEDIPATRKGLQPREKRPGARPGPRRSSSMPAHKEPESQTTAPIEGRPETASPPARGRRARGKNAKSRDPTPEALRTTKQRANKQLDAETPDDNEPSDTTKRGERQPPAKSQETLPAKRAGRPAKKTLQTAETTEVPPQIIKDKKRRREPEPEPEAEIEPEPEQAQEPEAELEPELPMEPEQPPPTKRRQGRPSSKKDTQPSVQPEEPTTEQAAGERPRPPRKPRQPRGEAIPVTIHRLANVATLGGNTESQGASDGEGSGDELSTRQKMKLPSRGGVNAADVLSQICRETLEKTIATLSTGIANEGNASRRSEWMHKRKAVEAYGSELEGRLLELSDMLDSNFTLGTQLRRAKREMVDMRSRLYHLRAQREDVALRMDAVRKKHSEEESANTTRSTINNSLHSLDLALERSQNRTADAADVSSTPTHAGTSTAGLEFMLRSVAENVSSRAPGSQGGLLNQMRAFNARLEAAARKLES</sequence>
<feature type="compositionally biased region" description="Basic and acidic residues" evidence="1">
    <location>
        <begin position="565"/>
        <end position="574"/>
    </location>
</feature>
<feature type="compositionally biased region" description="Polar residues" evidence="1">
    <location>
        <begin position="373"/>
        <end position="397"/>
    </location>
</feature>
<gene>
    <name evidence="3" type="ORF">BDW47DRAFT_16115</name>
</gene>
<dbReference type="Pfam" id="PF20994">
    <property type="entry name" value="CENPU"/>
    <property type="match status" value="1"/>
</dbReference>
<dbReference type="GeneID" id="36525501"/>
<feature type="compositionally biased region" description="Polar residues" evidence="1">
    <location>
        <begin position="80"/>
        <end position="90"/>
    </location>
</feature>
<feature type="region of interest" description="Disordered" evidence="1">
    <location>
        <begin position="1"/>
        <end position="740"/>
    </location>
</feature>
<dbReference type="OrthoDB" id="5377952at2759"/>
<feature type="compositionally biased region" description="Acidic residues" evidence="1">
    <location>
        <begin position="619"/>
        <end position="645"/>
    </location>
</feature>
<dbReference type="AlphaFoldDB" id="A0A2I2FEQ6"/>
<protein>
    <recommendedName>
        <fullName evidence="2">Inner kinetochore subunit AME1 domain-containing protein</fullName>
    </recommendedName>
</protein>
<organism evidence="3 4">
    <name type="scientific">Aspergillus candidus</name>
    <dbReference type="NCBI Taxonomy" id="41067"/>
    <lineage>
        <taxon>Eukaryota</taxon>
        <taxon>Fungi</taxon>
        <taxon>Dikarya</taxon>
        <taxon>Ascomycota</taxon>
        <taxon>Pezizomycotina</taxon>
        <taxon>Eurotiomycetes</taxon>
        <taxon>Eurotiomycetidae</taxon>
        <taxon>Eurotiales</taxon>
        <taxon>Aspergillaceae</taxon>
        <taxon>Aspergillus</taxon>
        <taxon>Aspergillus subgen. Circumdati</taxon>
    </lineage>
</organism>
<feature type="compositionally biased region" description="Polar residues" evidence="1">
    <location>
        <begin position="143"/>
        <end position="159"/>
    </location>
</feature>
<feature type="compositionally biased region" description="Polar residues" evidence="1">
    <location>
        <begin position="414"/>
        <end position="432"/>
    </location>
</feature>
<proteinExistence type="predicted"/>
<evidence type="ECO:0000256" key="1">
    <source>
        <dbReference type="SAM" id="MobiDB-lite"/>
    </source>
</evidence>
<accession>A0A2I2FEQ6</accession>
<feature type="compositionally biased region" description="Polar residues" evidence="1">
    <location>
        <begin position="248"/>
        <end position="260"/>
    </location>
</feature>
<dbReference type="Proteomes" id="UP000234585">
    <property type="component" value="Unassembled WGS sequence"/>
</dbReference>
<evidence type="ECO:0000259" key="2">
    <source>
        <dbReference type="Pfam" id="PF20994"/>
    </source>
</evidence>
<dbReference type="InterPro" id="IPR048743">
    <property type="entry name" value="AME1"/>
</dbReference>
<feature type="compositionally biased region" description="Basic residues" evidence="1">
    <location>
        <begin position="523"/>
        <end position="532"/>
    </location>
</feature>
<dbReference type="RefSeq" id="XP_024673099.1">
    <property type="nucleotide sequence ID" value="XM_024818341.1"/>
</dbReference>
<name>A0A2I2FEQ6_ASPCN</name>
<feature type="domain" description="Inner kinetochore subunit AME1" evidence="2">
    <location>
        <begin position="741"/>
        <end position="938"/>
    </location>
</feature>
<feature type="compositionally biased region" description="Basic residues" evidence="1">
    <location>
        <begin position="321"/>
        <end position="338"/>
    </location>
</feature>
<dbReference type="EMBL" id="KZ559131">
    <property type="protein sequence ID" value="PLB39087.1"/>
    <property type="molecule type" value="Genomic_DNA"/>
</dbReference>
<feature type="compositionally biased region" description="Basic and acidic residues" evidence="1">
    <location>
        <begin position="1"/>
        <end position="10"/>
    </location>
</feature>
<feature type="compositionally biased region" description="Basic and acidic residues" evidence="1">
    <location>
        <begin position="222"/>
        <end position="245"/>
    </location>
</feature>
<reference evidence="3 4" key="1">
    <citation type="submission" date="2017-12" db="EMBL/GenBank/DDBJ databases">
        <authorList>
            <consortium name="DOE Joint Genome Institute"/>
            <person name="Haridas S."/>
            <person name="Kjaerbolling I."/>
            <person name="Vesth T.C."/>
            <person name="Frisvad J.C."/>
            <person name="Nybo J.L."/>
            <person name="Theobald S."/>
            <person name="Kuo A."/>
            <person name="Bowyer P."/>
            <person name="Matsuda Y."/>
            <person name="Mondo S."/>
            <person name="Lyhne E.K."/>
            <person name="Kogle M.E."/>
            <person name="Clum A."/>
            <person name="Lipzen A."/>
            <person name="Salamov A."/>
            <person name="Ngan C.Y."/>
            <person name="Daum C."/>
            <person name="Chiniquy J."/>
            <person name="Barry K."/>
            <person name="LaButti K."/>
            <person name="Simmons B.A."/>
            <person name="Magnuson J.K."/>
            <person name="Mortensen U.H."/>
            <person name="Larsen T.O."/>
            <person name="Grigoriev I.V."/>
            <person name="Baker S.E."/>
            <person name="Andersen M.R."/>
            <person name="Nordberg H.P."/>
            <person name="Cantor M.N."/>
            <person name="Hua S.X."/>
        </authorList>
    </citation>
    <scope>NUCLEOTIDE SEQUENCE [LARGE SCALE GENOMIC DNA]</scope>
    <source>
        <strain evidence="3 4">CBS 102.13</strain>
    </source>
</reference>
<evidence type="ECO:0000313" key="4">
    <source>
        <dbReference type="Proteomes" id="UP000234585"/>
    </source>
</evidence>